<dbReference type="PANTHER" id="PTHR11596:SF83">
    <property type="entry name" value="ALKALINE PHOSPHATASE 4"/>
    <property type="match status" value="1"/>
</dbReference>
<dbReference type="SMART" id="SM00098">
    <property type="entry name" value="alkPPc"/>
    <property type="match status" value="1"/>
</dbReference>
<evidence type="ECO:0000256" key="14">
    <source>
        <dbReference type="PIRSR" id="PIRSR601952-2"/>
    </source>
</evidence>
<keyword evidence="7 16" id="KW-0378">Hydrolase</keyword>
<proteinExistence type="inferred from homology"/>
<dbReference type="CDD" id="cd16012">
    <property type="entry name" value="ALP"/>
    <property type="match status" value="1"/>
</dbReference>
<dbReference type="FunFam" id="3.40.720.10:FF:000008">
    <property type="entry name" value="Alkaline phosphatase"/>
    <property type="match status" value="1"/>
</dbReference>
<evidence type="ECO:0000256" key="4">
    <source>
        <dbReference type="ARBA" id="ARBA00022475"/>
    </source>
</evidence>
<evidence type="ECO:0000313" key="18">
    <source>
        <dbReference type="EMBL" id="CRK96434.1"/>
    </source>
</evidence>
<dbReference type="Proteomes" id="UP000183832">
    <property type="component" value="Unassembled WGS sequence"/>
</dbReference>
<keyword evidence="8 14" id="KW-0862">Zinc</keyword>
<dbReference type="OrthoDB" id="5818554at2759"/>
<keyword evidence="11" id="KW-0325">Glycoprotein</keyword>
<dbReference type="GO" id="GO:0098552">
    <property type="term" value="C:side of membrane"/>
    <property type="evidence" value="ECO:0007669"/>
    <property type="project" value="UniProtKB-KW"/>
</dbReference>
<dbReference type="InterPro" id="IPR001952">
    <property type="entry name" value="Alkaline_phosphatase"/>
</dbReference>
<keyword evidence="4" id="KW-1003">Cell membrane</keyword>
<evidence type="ECO:0000256" key="15">
    <source>
        <dbReference type="RuleBase" id="RU003946"/>
    </source>
</evidence>
<feature type="chain" id="PRO_5012746360" description="Alkaline phosphatase" evidence="17">
    <location>
        <begin position="28"/>
        <end position="554"/>
    </location>
</feature>
<evidence type="ECO:0000313" key="19">
    <source>
        <dbReference type="Proteomes" id="UP000183832"/>
    </source>
</evidence>
<name>A0A1J1I9M0_9DIPT</name>
<feature type="active site" description="Phosphoserine intermediate" evidence="13">
    <location>
        <position position="123"/>
    </location>
</feature>
<comment type="cofactor">
    <cofactor evidence="14">
        <name>Mg(2+)</name>
        <dbReference type="ChEBI" id="CHEBI:18420"/>
    </cofactor>
    <text evidence="14">Binds 1 Mg(2+) ion.</text>
</comment>
<keyword evidence="10" id="KW-0472">Membrane</keyword>
<dbReference type="PANTHER" id="PTHR11596">
    <property type="entry name" value="ALKALINE PHOSPHATASE"/>
    <property type="match status" value="1"/>
</dbReference>
<keyword evidence="5" id="KW-0336">GPI-anchor</keyword>
<dbReference type="PRINTS" id="PR00113">
    <property type="entry name" value="ALKPHPHTASE"/>
</dbReference>
<feature type="binding site" evidence="14">
    <location>
        <position position="182"/>
    </location>
    <ligand>
        <name>Mg(2+)</name>
        <dbReference type="ChEBI" id="CHEBI:18420"/>
    </ligand>
</feature>
<evidence type="ECO:0000256" key="5">
    <source>
        <dbReference type="ARBA" id="ARBA00022622"/>
    </source>
</evidence>
<dbReference type="GO" id="GO:0005886">
    <property type="term" value="C:plasma membrane"/>
    <property type="evidence" value="ECO:0007669"/>
    <property type="project" value="UniProtKB-SubCell"/>
</dbReference>
<dbReference type="InterPro" id="IPR018299">
    <property type="entry name" value="Alkaline_phosphatase_AS"/>
</dbReference>
<dbReference type="PROSITE" id="PS00123">
    <property type="entry name" value="ALKALINE_PHOSPHATASE"/>
    <property type="match status" value="1"/>
</dbReference>
<dbReference type="EMBL" id="CVRI01000043">
    <property type="protein sequence ID" value="CRK96434.1"/>
    <property type="molecule type" value="Genomic_DNA"/>
</dbReference>
<evidence type="ECO:0000256" key="3">
    <source>
        <dbReference type="ARBA" id="ARBA00012647"/>
    </source>
</evidence>
<keyword evidence="17" id="KW-0732">Signal</keyword>
<dbReference type="Pfam" id="PF00245">
    <property type="entry name" value="Alk_phosphatase"/>
    <property type="match status" value="1"/>
</dbReference>
<feature type="binding site" evidence="14">
    <location>
        <position position="393"/>
    </location>
    <ligand>
        <name>Zn(2+)</name>
        <dbReference type="ChEBI" id="CHEBI:29105"/>
        <label>2</label>
    </ligand>
</feature>
<organism evidence="18 19">
    <name type="scientific">Clunio marinus</name>
    <dbReference type="NCBI Taxonomy" id="568069"/>
    <lineage>
        <taxon>Eukaryota</taxon>
        <taxon>Metazoa</taxon>
        <taxon>Ecdysozoa</taxon>
        <taxon>Arthropoda</taxon>
        <taxon>Hexapoda</taxon>
        <taxon>Insecta</taxon>
        <taxon>Pterygota</taxon>
        <taxon>Neoptera</taxon>
        <taxon>Endopterygota</taxon>
        <taxon>Diptera</taxon>
        <taxon>Nematocera</taxon>
        <taxon>Chironomoidea</taxon>
        <taxon>Chironomidae</taxon>
        <taxon>Clunio</taxon>
    </lineage>
</organism>
<comment type="subcellular location">
    <subcellularLocation>
        <location evidence="1">Cell membrane</location>
        <topology evidence="1">Lipid-anchor</topology>
        <topology evidence="1">GPI-anchor</topology>
    </subcellularLocation>
</comment>
<evidence type="ECO:0000256" key="7">
    <source>
        <dbReference type="ARBA" id="ARBA00022801"/>
    </source>
</evidence>
<sequence>MHNFKEKIKKFLLLIVLILLQGILVESYVWRSPNNDDQAFWRENAERYLSKILKSQDIKGVDKAKNVILFIGDGMSFATIAAGRVLKGQMEKRSGEEAELVFESFPHIGMAKTYNTDKQVPDSAGTATALFTGVKTIIGAIGLNPASDESTANDRMKGIIDWAQAMKKRTGIVTTTRITHATPAATYAYAAKRNYECDTNVPEFMRSYYKDIARQLVEDYPGKGMNVIFGGGRDFLGASKKQESKFKFSGTAEISCNRNDSQNLVEKYFQQFDNKTNVKYVTTSGEMIALNIDDIDHVLGLFSNNQMDYESVRDKGSDGQPSLTEMTKTAIKILDNKKNKNGFLLMVEGGRIDQAHHQNYARLAIEEMVEFERAIQEAVDMTSDDTLIIVTADHAHSMVFNGYPTRGSDIFGMGNKPDAEPYETLVYSTGPGYYMHVSNDTNRFINITQFSDSQRAAPTYMHSSLIPMPDGTHSGEDVGVFAIGPGSRLIQGVFEQNYIPYVISFASCVGPVSHKNPLCVDNESKSNLAADTNQNLSFLLTLNCICILFRQFVS</sequence>
<keyword evidence="12" id="KW-0449">Lipoprotein</keyword>
<feature type="binding site" evidence="14">
    <location>
        <position position="357"/>
    </location>
    <ligand>
        <name>Zn(2+)</name>
        <dbReference type="ChEBI" id="CHEBI:29105"/>
        <label>2</label>
    </ligand>
</feature>
<evidence type="ECO:0000256" key="13">
    <source>
        <dbReference type="PIRSR" id="PIRSR601952-1"/>
    </source>
</evidence>
<evidence type="ECO:0000256" key="10">
    <source>
        <dbReference type="ARBA" id="ARBA00023136"/>
    </source>
</evidence>
<dbReference type="AlphaFoldDB" id="A0A1J1I9M0"/>
<protein>
    <recommendedName>
        <fullName evidence="3 16">Alkaline phosphatase</fullName>
        <ecNumber evidence="3 16">3.1.3.1</ecNumber>
    </recommendedName>
</protein>
<evidence type="ECO:0000256" key="12">
    <source>
        <dbReference type="ARBA" id="ARBA00023288"/>
    </source>
</evidence>
<dbReference type="GO" id="GO:0004035">
    <property type="term" value="F:alkaline phosphatase activity"/>
    <property type="evidence" value="ECO:0007669"/>
    <property type="project" value="UniProtKB-EC"/>
</dbReference>
<gene>
    <name evidence="18" type="ORF">CLUMA_CG009850</name>
</gene>
<feature type="binding site" evidence="14">
    <location>
        <position position="73"/>
    </location>
    <ligand>
        <name>Zn(2+)</name>
        <dbReference type="ChEBI" id="CHEBI:29105"/>
        <label>2</label>
    </ligand>
</feature>
<feature type="binding site" evidence="14">
    <location>
        <position position="394"/>
    </location>
    <ligand>
        <name>Zn(2+)</name>
        <dbReference type="ChEBI" id="CHEBI:29105"/>
        <label>2</label>
    </ligand>
</feature>
<keyword evidence="6 14" id="KW-0479">Metal-binding</keyword>
<evidence type="ECO:0000256" key="11">
    <source>
        <dbReference type="ARBA" id="ARBA00023180"/>
    </source>
</evidence>
<evidence type="ECO:0000256" key="1">
    <source>
        <dbReference type="ARBA" id="ARBA00004609"/>
    </source>
</evidence>
<dbReference type="STRING" id="568069.A0A1J1I9M0"/>
<evidence type="ECO:0000256" key="17">
    <source>
        <dbReference type="SAM" id="SignalP"/>
    </source>
</evidence>
<evidence type="ECO:0000256" key="8">
    <source>
        <dbReference type="ARBA" id="ARBA00022833"/>
    </source>
</evidence>
<evidence type="ECO:0000256" key="6">
    <source>
        <dbReference type="ARBA" id="ARBA00022723"/>
    </source>
</evidence>
<comment type="similarity">
    <text evidence="2 15">Belongs to the alkaline phosphatase family.</text>
</comment>
<evidence type="ECO:0000256" key="9">
    <source>
        <dbReference type="ARBA" id="ARBA00022842"/>
    </source>
</evidence>
<keyword evidence="19" id="KW-1185">Reference proteome</keyword>
<evidence type="ECO:0000256" key="16">
    <source>
        <dbReference type="RuleBase" id="RU003947"/>
    </source>
</evidence>
<dbReference type="SUPFAM" id="SSF53649">
    <property type="entry name" value="Alkaline phosphatase-like"/>
    <property type="match status" value="1"/>
</dbReference>
<evidence type="ECO:0000256" key="2">
    <source>
        <dbReference type="ARBA" id="ARBA00005984"/>
    </source>
</evidence>
<comment type="cofactor">
    <cofactor evidence="14">
        <name>Zn(2+)</name>
        <dbReference type="ChEBI" id="CHEBI:29105"/>
    </cofactor>
    <text evidence="14">Binds 2 Zn(2+) ions.</text>
</comment>
<feature type="binding site" evidence="14">
    <location>
        <position position="348"/>
    </location>
    <ligand>
        <name>Mg(2+)</name>
        <dbReference type="ChEBI" id="CHEBI:18420"/>
    </ligand>
</feature>
<feature type="signal peptide" evidence="17">
    <location>
        <begin position="1"/>
        <end position="27"/>
    </location>
</feature>
<accession>A0A1J1I9M0</accession>
<dbReference type="EC" id="3.1.3.1" evidence="3 16"/>
<dbReference type="InterPro" id="IPR017850">
    <property type="entry name" value="Alkaline_phosphatase_core_sf"/>
</dbReference>
<comment type="catalytic activity">
    <reaction evidence="16">
        <text>a phosphate monoester + H2O = an alcohol + phosphate</text>
        <dbReference type="Rhea" id="RHEA:15017"/>
        <dbReference type="ChEBI" id="CHEBI:15377"/>
        <dbReference type="ChEBI" id="CHEBI:30879"/>
        <dbReference type="ChEBI" id="CHEBI:43474"/>
        <dbReference type="ChEBI" id="CHEBI:67140"/>
        <dbReference type="EC" id="3.1.3.1"/>
    </reaction>
</comment>
<dbReference type="Gene3D" id="3.40.720.10">
    <property type="entry name" value="Alkaline Phosphatase, subunit A"/>
    <property type="match status" value="1"/>
</dbReference>
<feature type="binding site" evidence="14">
    <location>
        <position position="180"/>
    </location>
    <ligand>
        <name>Mg(2+)</name>
        <dbReference type="ChEBI" id="CHEBI:18420"/>
    </ligand>
</feature>
<feature type="binding site" evidence="14">
    <location>
        <position position="473"/>
    </location>
    <ligand>
        <name>Zn(2+)</name>
        <dbReference type="ChEBI" id="CHEBI:29105"/>
        <label>2</label>
    </ligand>
</feature>
<keyword evidence="9 14" id="KW-0460">Magnesium</keyword>
<reference evidence="18 19" key="1">
    <citation type="submission" date="2015-04" db="EMBL/GenBank/DDBJ databases">
        <authorList>
            <person name="Syromyatnikov M.Y."/>
            <person name="Popov V.N."/>
        </authorList>
    </citation>
    <scope>NUCLEOTIDE SEQUENCE [LARGE SCALE GENOMIC DNA]</scope>
</reference>
<feature type="binding site" evidence="14">
    <location>
        <position position="353"/>
    </location>
    <ligand>
        <name>Zn(2+)</name>
        <dbReference type="ChEBI" id="CHEBI:29105"/>
        <label>1</label>
    </ligand>
</feature>
<dbReference type="GO" id="GO:0046872">
    <property type="term" value="F:metal ion binding"/>
    <property type="evidence" value="ECO:0007669"/>
    <property type="project" value="UniProtKB-KW"/>
</dbReference>